<reference evidence="1 2" key="1">
    <citation type="journal article" date="2006" name="Science">
        <title>The genome of black cottonwood, Populus trichocarpa (Torr. &amp; Gray).</title>
        <authorList>
            <person name="Tuskan G.A."/>
            <person name="Difazio S."/>
            <person name="Jansson S."/>
            <person name="Bohlmann J."/>
            <person name="Grigoriev I."/>
            <person name="Hellsten U."/>
            <person name="Putnam N."/>
            <person name="Ralph S."/>
            <person name="Rombauts S."/>
            <person name="Salamov A."/>
            <person name="Schein J."/>
            <person name="Sterck L."/>
            <person name="Aerts A."/>
            <person name="Bhalerao R.R."/>
            <person name="Bhalerao R.P."/>
            <person name="Blaudez D."/>
            <person name="Boerjan W."/>
            <person name="Brun A."/>
            <person name="Brunner A."/>
            <person name="Busov V."/>
            <person name="Campbell M."/>
            <person name="Carlson J."/>
            <person name="Chalot M."/>
            <person name="Chapman J."/>
            <person name="Chen G.L."/>
            <person name="Cooper D."/>
            <person name="Coutinho P.M."/>
            <person name="Couturier J."/>
            <person name="Covert S."/>
            <person name="Cronk Q."/>
            <person name="Cunningham R."/>
            <person name="Davis J."/>
            <person name="Degroeve S."/>
            <person name="Dejardin A."/>
            <person name="Depamphilis C."/>
            <person name="Detter J."/>
            <person name="Dirks B."/>
            <person name="Dubchak I."/>
            <person name="Duplessis S."/>
            <person name="Ehlting J."/>
            <person name="Ellis B."/>
            <person name="Gendler K."/>
            <person name="Goodstein D."/>
            <person name="Gribskov M."/>
            <person name="Grimwood J."/>
            <person name="Groover A."/>
            <person name="Gunter L."/>
            <person name="Hamberger B."/>
            <person name="Heinze B."/>
            <person name="Helariutta Y."/>
            <person name="Henrissat B."/>
            <person name="Holligan D."/>
            <person name="Holt R."/>
            <person name="Huang W."/>
            <person name="Islam-Faridi N."/>
            <person name="Jones S."/>
            <person name="Jones-Rhoades M."/>
            <person name="Jorgensen R."/>
            <person name="Joshi C."/>
            <person name="Kangasjarvi J."/>
            <person name="Karlsson J."/>
            <person name="Kelleher C."/>
            <person name="Kirkpatrick R."/>
            <person name="Kirst M."/>
            <person name="Kohler A."/>
            <person name="Kalluri U."/>
            <person name="Larimer F."/>
            <person name="Leebens-Mack J."/>
            <person name="Leple J.C."/>
            <person name="Locascio P."/>
            <person name="Lou Y."/>
            <person name="Lucas S."/>
            <person name="Martin F."/>
            <person name="Montanini B."/>
            <person name="Napoli C."/>
            <person name="Nelson D.R."/>
            <person name="Nelson C."/>
            <person name="Nieminen K."/>
            <person name="Nilsson O."/>
            <person name="Pereda V."/>
            <person name="Peter G."/>
            <person name="Philippe R."/>
            <person name="Pilate G."/>
            <person name="Poliakov A."/>
            <person name="Razumovskaya J."/>
            <person name="Richardson P."/>
            <person name="Rinaldi C."/>
            <person name="Ritland K."/>
            <person name="Rouze P."/>
            <person name="Ryaboy D."/>
            <person name="Schmutz J."/>
            <person name="Schrader J."/>
            <person name="Segerman B."/>
            <person name="Shin H."/>
            <person name="Siddiqui A."/>
            <person name="Sterky F."/>
            <person name="Terry A."/>
            <person name="Tsai C.J."/>
            <person name="Uberbacher E."/>
            <person name="Unneberg P."/>
            <person name="Vahala J."/>
            <person name="Wall K."/>
            <person name="Wessler S."/>
            <person name="Yang G."/>
            <person name="Yin T."/>
            <person name="Douglas C."/>
            <person name="Marra M."/>
            <person name="Sandberg G."/>
            <person name="Van de Peer Y."/>
            <person name="Rokhsar D."/>
        </authorList>
    </citation>
    <scope>NUCLEOTIDE SEQUENCE [LARGE SCALE GENOMIC DNA]</scope>
    <source>
        <strain evidence="2">cv. Nisqually</strain>
    </source>
</reference>
<dbReference type="Proteomes" id="UP000006729">
    <property type="component" value="Chromosome 14"/>
</dbReference>
<evidence type="ECO:0000313" key="2">
    <source>
        <dbReference type="Proteomes" id="UP000006729"/>
    </source>
</evidence>
<organism evidence="1 2">
    <name type="scientific">Populus trichocarpa</name>
    <name type="common">Western balsam poplar</name>
    <name type="synonym">Populus balsamifera subsp. trichocarpa</name>
    <dbReference type="NCBI Taxonomy" id="3694"/>
    <lineage>
        <taxon>Eukaryota</taxon>
        <taxon>Viridiplantae</taxon>
        <taxon>Streptophyta</taxon>
        <taxon>Embryophyta</taxon>
        <taxon>Tracheophyta</taxon>
        <taxon>Spermatophyta</taxon>
        <taxon>Magnoliopsida</taxon>
        <taxon>eudicotyledons</taxon>
        <taxon>Gunneridae</taxon>
        <taxon>Pentapetalae</taxon>
        <taxon>rosids</taxon>
        <taxon>fabids</taxon>
        <taxon>Malpighiales</taxon>
        <taxon>Salicaceae</taxon>
        <taxon>Saliceae</taxon>
        <taxon>Populus</taxon>
    </lineage>
</organism>
<evidence type="ECO:0000313" key="1">
    <source>
        <dbReference type="EMBL" id="PNT05254.1"/>
    </source>
</evidence>
<dbReference type="EMBL" id="CM009303">
    <property type="protein sequence ID" value="PNT05254.1"/>
    <property type="molecule type" value="Genomic_DNA"/>
</dbReference>
<proteinExistence type="predicted"/>
<dbReference type="InParanoid" id="A0A2K1XWU8"/>
<protein>
    <submittedName>
        <fullName evidence="1">Uncharacterized protein</fullName>
    </submittedName>
</protein>
<name>A0A2K1XWU8_POPTR</name>
<sequence length="97" mass="11034">MASSWYLEKVIFDGYNIYWIDIKYCGIHVESLKNSQKSVGHEYGALELLLSSTLSNHHPSISSSQPHTSVTEFTFFFPLSPFLFSCFLSFSSKLCLP</sequence>
<gene>
    <name evidence="1" type="ORF">POPTR_014G163500</name>
</gene>
<accession>A0A2K1XWU8</accession>
<dbReference type="AlphaFoldDB" id="A0A2K1XWU8"/>
<keyword evidence="2" id="KW-1185">Reference proteome</keyword>